<comment type="function">
    <text evidence="8">Nucleotidyltransferase involved in the post-translational modification of proteins. It can catalyze the addition of adenosine monophosphate (AMP) or uridine monophosphate (UMP) to a protein, resulting in modifications known as AMPylation and UMPylation.</text>
</comment>
<comment type="cofactor">
    <cofactor evidence="8">
        <name>Mg(2+)</name>
        <dbReference type="ChEBI" id="CHEBI:18420"/>
    </cofactor>
    <cofactor evidence="8">
        <name>Mn(2+)</name>
        <dbReference type="ChEBI" id="CHEBI:29035"/>
    </cofactor>
</comment>
<comment type="catalytic activity">
    <reaction evidence="8">
        <text>L-threonyl-[protein] + ATP = 3-O-(5'-adenylyl)-L-threonyl-[protein] + diphosphate</text>
        <dbReference type="Rhea" id="RHEA:54292"/>
        <dbReference type="Rhea" id="RHEA-COMP:11060"/>
        <dbReference type="Rhea" id="RHEA-COMP:13847"/>
        <dbReference type="ChEBI" id="CHEBI:30013"/>
        <dbReference type="ChEBI" id="CHEBI:30616"/>
        <dbReference type="ChEBI" id="CHEBI:33019"/>
        <dbReference type="ChEBI" id="CHEBI:138113"/>
        <dbReference type="EC" id="2.7.7.108"/>
    </reaction>
</comment>
<evidence type="ECO:0000256" key="8">
    <source>
        <dbReference type="HAMAP-Rule" id="MF_00692"/>
    </source>
</evidence>
<evidence type="ECO:0000256" key="2">
    <source>
        <dbReference type="ARBA" id="ARBA00022679"/>
    </source>
</evidence>
<proteinExistence type="inferred from homology"/>
<feature type="binding site" evidence="8">
    <location>
        <position position="252"/>
    </location>
    <ligand>
        <name>Mg(2+)</name>
        <dbReference type="ChEBI" id="CHEBI:18420"/>
    </ligand>
</feature>
<feature type="binding site" evidence="8">
    <location>
        <position position="182"/>
    </location>
    <ligand>
        <name>ATP</name>
        <dbReference type="ChEBI" id="CHEBI:30616"/>
    </ligand>
</feature>
<feature type="active site" description="Proton acceptor" evidence="8">
    <location>
        <position position="251"/>
    </location>
</feature>
<sequence length="501" mass="54464">MPASPFQFDNTYARDLPGFAVPWQPATVPAPSLLFFNRDLALELGLDPDVLDGPDGAAIFAGNRVPEGAEPLAQAYAGHQFGGFSPQLGDGRALLLGEVIDRLGRRRDLMLKGSGRTPFSRRGDGKAAVGPMLREVLIGEAMHALGLPTTRALAVAATGETVYRERALPGAVLTRVAASHLRVGTFEFFSARRETDRVRQLADYAIARHDPDLVGTDDRYLGLLRRVAQRQAALVAAWMNVGFIHGVMNTDNVAISGETIDYGPCAFLEAYDPDAVFSSIDHGGRYAYRNQPPVTRWNLARLAGTLLPLIAGEDSQDAMSEATGQATGVIDAFPEWYGGALLTGQRAKLGLQGGDDPSDRALAQDWLTLLQDQRVDFTLGWRRLADAADGDGGPLRALFTDPQAPDAWLARWRVRAGREGNAAVDWKDRAERMRRVNPAVIPRNHRVEEALAAASDHGDLGPFRRLLAAVQRPYDETPEQAAYLEPARAEVTACYRTFCGT</sequence>
<organism evidence="9 10">
    <name type="scientific">Deinococcus depolymerans</name>
    <dbReference type="NCBI Taxonomy" id="392408"/>
    <lineage>
        <taxon>Bacteria</taxon>
        <taxon>Thermotogati</taxon>
        <taxon>Deinococcota</taxon>
        <taxon>Deinococci</taxon>
        <taxon>Deinococcales</taxon>
        <taxon>Deinococcaceae</taxon>
        <taxon>Deinococcus</taxon>
    </lineage>
</organism>
<feature type="binding site" evidence="8">
    <location>
        <position position="92"/>
    </location>
    <ligand>
        <name>ATP</name>
        <dbReference type="ChEBI" id="CHEBI:30616"/>
    </ligand>
</feature>
<keyword evidence="10" id="KW-1185">Reference proteome</keyword>
<evidence type="ECO:0000256" key="3">
    <source>
        <dbReference type="ARBA" id="ARBA00022695"/>
    </source>
</evidence>
<protein>
    <recommendedName>
        <fullName evidence="8">Protein nucleotidyltransferase YdiU</fullName>
        <ecNumber evidence="8">2.7.7.-</ecNumber>
    </recommendedName>
    <alternativeName>
        <fullName evidence="8">Protein adenylyltransferase YdiU</fullName>
        <ecNumber evidence="8">2.7.7.108</ecNumber>
    </alternativeName>
    <alternativeName>
        <fullName evidence="8">Protein uridylyltransferase YdiU</fullName>
        <ecNumber evidence="8">2.7.7.-</ecNumber>
    </alternativeName>
</protein>
<keyword evidence="3 8" id="KW-0548">Nucleotidyltransferase</keyword>
<feature type="binding site" evidence="8">
    <location>
        <position position="124"/>
    </location>
    <ligand>
        <name>ATP</name>
        <dbReference type="ChEBI" id="CHEBI:30616"/>
    </ligand>
</feature>
<keyword evidence="7 8" id="KW-0460">Magnesium</keyword>
<comment type="catalytic activity">
    <reaction evidence="8">
        <text>L-seryl-[protein] + ATP = 3-O-(5'-adenylyl)-L-seryl-[protein] + diphosphate</text>
        <dbReference type="Rhea" id="RHEA:58120"/>
        <dbReference type="Rhea" id="RHEA-COMP:9863"/>
        <dbReference type="Rhea" id="RHEA-COMP:15073"/>
        <dbReference type="ChEBI" id="CHEBI:29999"/>
        <dbReference type="ChEBI" id="CHEBI:30616"/>
        <dbReference type="ChEBI" id="CHEBI:33019"/>
        <dbReference type="ChEBI" id="CHEBI:142516"/>
        <dbReference type="EC" id="2.7.7.108"/>
    </reaction>
</comment>
<evidence type="ECO:0000256" key="5">
    <source>
        <dbReference type="ARBA" id="ARBA00022741"/>
    </source>
</evidence>
<feature type="binding site" evidence="8">
    <location>
        <position position="125"/>
    </location>
    <ligand>
        <name>ATP</name>
        <dbReference type="ChEBI" id="CHEBI:30616"/>
    </ligand>
</feature>
<evidence type="ECO:0000313" key="9">
    <source>
        <dbReference type="EMBL" id="GAA0523509.1"/>
    </source>
</evidence>
<reference evidence="10" key="1">
    <citation type="journal article" date="2019" name="Int. J. Syst. Evol. Microbiol.">
        <title>The Global Catalogue of Microorganisms (GCM) 10K type strain sequencing project: providing services to taxonomists for standard genome sequencing and annotation.</title>
        <authorList>
            <consortium name="The Broad Institute Genomics Platform"/>
            <consortium name="The Broad Institute Genome Sequencing Center for Infectious Disease"/>
            <person name="Wu L."/>
            <person name="Ma J."/>
        </authorList>
    </citation>
    <scope>NUCLEOTIDE SEQUENCE [LARGE SCALE GENOMIC DNA]</scope>
    <source>
        <strain evidence="10">JCM 14368</strain>
    </source>
</reference>
<dbReference type="EMBL" id="BAAADB010000032">
    <property type="protein sequence ID" value="GAA0523509.1"/>
    <property type="molecule type" value="Genomic_DNA"/>
</dbReference>
<keyword evidence="4 8" id="KW-0479">Metal-binding</keyword>
<dbReference type="InterPro" id="IPR003846">
    <property type="entry name" value="SelO"/>
</dbReference>
<keyword evidence="6 8" id="KW-0067">ATP-binding</keyword>
<comment type="catalytic activity">
    <reaction evidence="8">
        <text>L-histidyl-[protein] + UTP = N(tele)-(5'-uridylyl)-L-histidyl-[protein] + diphosphate</text>
        <dbReference type="Rhea" id="RHEA:83891"/>
        <dbReference type="Rhea" id="RHEA-COMP:9745"/>
        <dbReference type="Rhea" id="RHEA-COMP:20239"/>
        <dbReference type="ChEBI" id="CHEBI:29979"/>
        <dbReference type="ChEBI" id="CHEBI:33019"/>
        <dbReference type="ChEBI" id="CHEBI:46398"/>
        <dbReference type="ChEBI" id="CHEBI:233474"/>
    </reaction>
</comment>
<dbReference type="HAMAP" id="MF_00692">
    <property type="entry name" value="SelO"/>
    <property type="match status" value="1"/>
</dbReference>
<evidence type="ECO:0000313" key="10">
    <source>
        <dbReference type="Proteomes" id="UP001500191"/>
    </source>
</evidence>
<feature type="binding site" evidence="8">
    <location>
        <position position="112"/>
    </location>
    <ligand>
        <name>ATP</name>
        <dbReference type="ChEBI" id="CHEBI:30616"/>
    </ligand>
</feature>
<dbReference type="EC" id="2.7.7.108" evidence="8"/>
<keyword evidence="5 8" id="KW-0547">Nucleotide-binding</keyword>
<comment type="catalytic activity">
    <reaction evidence="8">
        <text>L-seryl-[protein] + UTP = O-(5'-uridylyl)-L-seryl-[protein] + diphosphate</text>
        <dbReference type="Rhea" id="RHEA:64604"/>
        <dbReference type="Rhea" id="RHEA-COMP:9863"/>
        <dbReference type="Rhea" id="RHEA-COMP:16635"/>
        <dbReference type="ChEBI" id="CHEBI:29999"/>
        <dbReference type="ChEBI" id="CHEBI:33019"/>
        <dbReference type="ChEBI" id="CHEBI:46398"/>
        <dbReference type="ChEBI" id="CHEBI:156051"/>
    </reaction>
</comment>
<dbReference type="NCBIfam" id="NF000658">
    <property type="entry name" value="PRK00029.1"/>
    <property type="match status" value="1"/>
</dbReference>
<feature type="binding site" evidence="8">
    <location>
        <position position="89"/>
    </location>
    <ligand>
        <name>ATP</name>
        <dbReference type="ChEBI" id="CHEBI:30616"/>
    </ligand>
</feature>
<dbReference type="Proteomes" id="UP001500191">
    <property type="component" value="Unassembled WGS sequence"/>
</dbReference>
<keyword evidence="2 8" id="KW-0808">Transferase</keyword>
<comment type="caution">
    <text evidence="9">The sequence shown here is derived from an EMBL/GenBank/DDBJ whole genome shotgun (WGS) entry which is preliminary data.</text>
</comment>
<dbReference type="RefSeq" id="WP_343761417.1">
    <property type="nucleotide sequence ID" value="NZ_BAAADB010000032.1"/>
</dbReference>
<feature type="binding site" evidence="8">
    <location>
        <position position="91"/>
    </location>
    <ligand>
        <name>ATP</name>
        <dbReference type="ChEBI" id="CHEBI:30616"/>
    </ligand>
</feature>
<dbReference type="PANTHER" id="PTHR32057:SF14">
    <property type="entry name" value="PROTEIN ADENYLYLTRANSFERASE SELO, MITOCHONDRIAL"/>
    <property type="match status" value="1"/>
</dbReference>
<feature type="binding site" evidence="8">
    <location>
        <position position="261"/>
    </location>
    <ligand>
        <name>ATP</name>
        <dbReference type="ChEBI" id="CHEBI:30616"/>
    </ligand>
</feature>
<dbReference type="Pfam" id="PF02696">
    <property type="entry name" value="SelO"/>
    <property type="match status" value="1"/>
</dbReference>
<gene>
    <name evidence="8" type="primary">ydiU</name>
    <name evidence="8" type="synonym">selO</name>
    <name evidence="9" type="ORF">GCM10008937_33850</name>
</gene>
<comment type="catalytic activity">
    <reaction evidence="8">
        <text>L-tyrosyl-[protein] + UTP = O-(5'-uridylyl)-L-tyrosyl-[protein] + diphosphate</text>
        <dbReference type="Rhea" id="RHEA:83887"/>
        <dbReference type="Rhea" id="RHEA-COMP:10136"/>
        <dbReference type="Rhea" id="RHEA-COMP:20238"/>
        <dbReference type="ChEBI" id="CHEBI:33019"/>
        <dbReference type="ChEBI" id="CHEBI:46398"/>
        <dbReference type="ChEBI" id="CHEBI:46858"/>
        <dbReference type="ChEBI" id="CHEBI:90602"/>
    </reaction>
</comment>
<feature type="binding site" evidence="8">
    <location>
        <position position="261"/>
    </location>
    <ligand>
        <name>Mg(2+)</name>
        <dbReference type="ChEBI" id="CHEBI:18420"/>
    </ligand>
</feature>
<evidence type="ECO:0000256" key="4">
    <source>
        <dbReference type="ARBA" id="ARBA00022723"/>
    </source>
</evidence>
<feature type="binding site" evidence="8">
    <location>
        <position position="175"/>
    </location>
    <ligand>
        <name>ATP</name>
        <dbReference type="ChEBI" id="CHEBI:30616"/>
    </ligand>
</feature>
<comment type="catalytic activity">
    <reaction evidence="8">
        <text>L-tyrosyl-[protein] + ATP = O-(5'-adenylyl)-L-tyrosyl-[protein] + diphosphate</text>
        <dbReference type="Rhea" id="RHEA:54288"/>
        <dbReference type="Rhea" id="RHEA-COMP:10136"/>
        <dbReference type="Rhea" id="RHEA-COMP:13846"/>
        <dbReference type="ChEBI" id="CHEBI:30616"/>
        <dbReference type="ChEBI" id="CHEBI:33019"/>
        <dbReference type="ChEBI" id="CHEBI:46858"/>
        <dbReference type="ChEBI" id="CHEBI:83624"/>
        <dbReference type="EC" id="2.7.7.108"/>
    </reaction>
</comment>
<evidence type="ECO:0000256" key="1">
    <source>
        <dbReference type="ARBA" id="ARBA00009747"/>
    </source>
</evidence>
<dbReference type="EC" id="2.7.7.-" evidence="8"/>
<accession>A0ABP3MN03</accession>
<name>A0ABP3MN03_9DEIO</name>
<comment type="similarity">
    <text evidence="1 8">Belongs to the SELO family.</text>
</comment>
<dbReference type="PANTHER" id="PTHR32057">
    <property type="entry name" value="PROTEIN ADENYLYLTRANSFERASE SELO, MITOCHONDRIAL"/>
    <property type="match status" value="1"/>
</dbReference>
<keyword evidence="8" id="KW-0464">Manganese</keyword>
<evidence type="ECO:0000256" key="7">
    <source>
        <dbReference type="ARBA" id="ARBA00022842"/>
    </source>
</evidence>
<evidence type="ECO:0000256" key="6">
    <source>
        <dbReference type="ARBA" id="ARBA00022840"/>
    </source>
</evidence>